<dbReference type="Pfam" id="PF04371">
    <property type="entry name" value="PAD_porph"/>
    <property type="match status" value="1"/>
</dbReference>
<dbReference type="Proteomes" id="UP000260351">
    <property type="component" value="Unassembled WGS sequence"/>
</dbReference>
<evidence type="ECO:0000313" key="2">
    <source>
        <dbReference type="EMBL" id="RFF31961.1"/>
    </source>
</evidence>
<dbReference type="GO" id="GO:0004668">
    <property type="term" value="F:protein-arginine deiminase activity"/>
    <property type="evidence" value="ECO:0007669"/>
    <property type="project" value="InterPro"/>
</dbReference>
<dbReference type="RefSeq" id="WP_116649619.1">
    <property type="nucleotide sequence ID" value="NZ_QUZK01000014.1"/>
</dbReference>
<evidence type="ECO:0000256" key="1">
    <source>
        <dbReference type="ARBA" id="ARBA00022801"/>
    </source>
</evidence>
<dbReference type="AlphaFoldDB" id="A0A3E1KBI2"/>
<dbReference type="Gene3D" id="3.75.10.10">
    <property type="entry name" value="L-arginine/glycine Amidinotransferase, Chain A"/>
    <property type="match status" value="1"/>
</dbReference>
<accession>A0A3E1KBI2</accession>
<comment type="caution">
    <text evidence="2">The sequence shown here is derived from an EMBL/GenBank/DDBJ whole genome shotgun (WGS) entry which is preliminary data.</text>
</comment>
<gene>
    <name evidence="2" type="ORF">DZC52_02925</name>
</gene>
<dbReference type="PANTHER" id="PTHR31377:SF0">
    <property type="entry name" value="AGMATINE DEIMINASE-RELATED"/>
    <property type="match status" value="1"/>
</dbReference>
<organism evidence="2 3">
    <name type="scientific">Wenzhouxiangella sediminis</name>
    <dbReference type="NCBI Taxonomy" id="1792836"/>
    <lineage>
        <taxon>Bacteria</taxon>
        <taxon>Pseudomonadati</taxon>
        <taxon>Pseudomonadota</taxon>
        <taxon>Gammaproteobacteria</taxon>
        <taxon>Chromatiales</taxon>
        <taxon>Wenzhouxiangellaceae</taxon>
        <taxon>Wenzhouxiangella</taxon>
    </lineage>
</organism>
<protein>
    <submittedName>
        <fullName evidence="2">Agmatine deiminase family protein</fullName>
    </submittedName>
</protein>
<dbReference type="EMBL" id="QUZK01000014">
    <property type="protein sequence ID" value="RFF31961.1"/>
    <property type="molecule type" value="Genomic_DNA"/>
</dbReference>
<dbReference type="OrthoDB" id="9808013at2"/>
<dbReference type="GO" id="GO:0047632">
    <property type="term" value="F:agmatine deiminase activity"/>
    <property type="evidence" value="ECO:0007669"/>
    <property type="project" value="TreeGrafter"/>
</dbReference>
<name>A0A3E1KBI2_9GAMM</name>
<keyword evidence="1" id="KW-0378">Hydrolase</keyword>
<sequence length="328" mass="37106">MSHTDYRLPAEWEAQSATLLAWPAAESDWRGVLDAIRDEYRQLIDAVRSFQPVVLLVPQDEPLPEVLAEAADLHPVALRYNDTWCRDYGPVIMVFSGYRLALDFHFDGWGGKYPASLDNRVNTHLARHELFDRMQFRQYLFELEGGAIESDGRGRLLVNWHCLRARHPHLTEREIDFELHNLLNVDKVLGIDIEPMTGDDTDGHIDTLARFTDHDTIVFQTQGEDERTARLRGQLETLRNRDENEYRLVALPCPDDIDPGLPASYANFLFVNDGCLVPAYGSRHDEAACDILAELLPDRRIVQVPAATMITQSGGPHCASMHIPAALG</sequence>
<dbReference type="InterPro" id="IPR007466">
    <property type="entry name" value="Peptidyl-Arg-deiminase_porph"/>
</dbReference>
<proteinExistence type="predicted"/>
<dbReference type="GO" id="GO:0009446">
    <property type="term" value="P:putrescine biosynthetic process"/>
    <property type="evidence" value="ECO:0007669"/>
    <property type="project" value="InterPro"/>
</dbReference>
<reference evidence="2 3" key="1">
    <citation type="submission" date="2018-08" db="EMBL/GenBank/DDBJ databases">
        <title>Wenzhouxiangella salilacus sp. nov., a novel bacterium isolated from a saline lake in Xinjiang Province, China.</title>
        <authorList>
            <person name="Han S."/>
        </authorList>
    </citation>
    <scope>NUCLEOTIDE SEQUENCE [LARGE SCALE GENOMIC DNA]</scope>
    <source>
        <strain evidence="2 3">XDB06</strain>
    </source>
</reference>
<evidence type="ECO:0000313" key="3">
    <source>
        <dbReference type="Proteomes" id="UP000260351"/>
    </source>
</evidence>
<dbReference type="PANTHER" id="PTHR31377">
    <property type="entry name" value="AGMATINE DEIMINASE-RELATED"/>
    <property type="match status" value="1"/>
</dbReference>
<dbReference type="SUPFAM" id="SSF55909">
    <property type="entry name" value="Pentein"/>
    <property type="match status" value="1"/>
</dbReference>
<keyword evidence="3" id="KW-1185">Reference proteome</keyword>